<evidence type="ECO:0000259" key="2">
    <source>
        <dbReference type="Pfam" id="PF13614"/>
    </source>
</evidence>
<dbReference type="SUPFAM" id="SSF52540">
    <property type="entry name" value="P-loop containing nucleoside triphosphate hydrolases"/>
    <property type="match status" value="1"/>
</dbReference>
<dbReference type="InterPro" id="IPR025669">
    <property type="entry name" value="AAA_dom"/>
</dbReference>
<sequence length="292" mass="31600">MGRIIAIVNQKGGVGKTTTAVNLAAALSIAEKPTLLIDSDPQANSTRALGFDDDLERASLYDALMGAATLDEVRMPVDALPSLSLIPSDRNLIGAEVELVGAEGREFRLRALLEAYARPFETALIDCPPSLGLLTVNALAAADAVLIPVQCEYLALEGVSQLMDTIQRIRKSLNPGLEIQGFVMTMYDDRVNLSRQVVEEVRTVFKEQVYETLIPRNVRLGEAPSHGKSIFLYDIRSRGAEAYLSFAEEFLRHEEKSIGQRTEQPDTGSAGRQADTPGRAGGDPGPTPEPGH</sequence>
<dbReference type="CDD" id="cd02042">
    <property type="entry name" value="ParAB_family"/>
    <property type="match status" value="1"/>
</dbReference>
<evidence type="ECO:0000313" key="4">
    <source>
        <dbReference type="Proteomes" id="UP000648239"/>
    </source>
</evidence>
<dbReference type="InterPro" id="IPR050678">
    <property type="entry name" value="DNA_Partitioning_ATPase"/>
</dbReference>
<reference evidence="3 4" key="1">
    <citation type="submission" date="2020-08" db="EMBL/GenBank/DDBJ databases">
        <title>Acidobacteriota in marine sediments use diverse sulfur dissimilation pathways.</title>
        <authorList>
            <person name="Wasmund K."/>
        </authorList>
    </citation>
    <scope>NUCLEOTIDE SEQUENCE [LARGE SCALE GENOMIC DNA]</scope>
    <source>
        <strain evidence="3">MAG AM4</strain>
    </source>
</reference>
<evidence type="ECO:0000313" key="3">
    <source>
        <dbReference type="EMBL" id="MBD3869142.1"/>
    </source>
</evidence>
<evidence type="ECO:0000256" key="1">
    <source>
        <dbReference type="SAM" id="MobiDB-lite"/>
    </source>
</evidence>
<dbReference type="PANTHER" id="PTHR13696:SF52">
    <property type="entry name" value="PARA FAMILY PROTEIN CT_582"/>
    <property type="match status" value="1"/>
</dbReference>
<dbReference type="EMBL" id="JACXWD010000062">
    <property type="protein sequence ID" value="MBD3869142.1"/>
    <property type="molecule type" value="Genomic_DNA"/>
</dbReference>
<feature type="region of interest" description="Disordered" evidence="1">
    <location>
        <begin position="255"/>
        <end position="292"/>
    </location>
</feature>
<name>A0A8J6XV95_9BACT</name>
<feature type="domain" description="AAA" evidence="2">
    <location>
        <begin position="3"/>
        <end position="179"/>
    </location>
</feature>
<accession>A0A8J6XV95</accession>
<dbReference type="InterPro" id="IPR027417">
    <property type="entry name" value="P-loop_NTPase"/>
</dbReference>
<proteinExistence type="predicted"/>
<dbReference type="PANTHER" id="PTHR13696">
    <property type="entry name" value="P-LOOP CONTAINING NUCLEOSIDE TRIPHOSPHATE HYDROLASE"/>
    <property type="match status" value="1"/>
</dbReference>
<gene>
    <name evidence="3" type="ORF">IFK94_13550</name>
</gene>
<protein>
    <submittedName>
        <fullName evidence="3">ParA family protein</fullName>
    </submittedName>
</protein>
<comment type="caution">
    <text evidence="3">The sequence shown here is derived from an EMBL/GenBank/DDBJ whole genome shotgun (WGS) entry which is preliminary data.</text>
</comment>
<dbReference type="Gene3D" id="3.40.50.300">
    <property type="entry name" value="P-loop containing nucleotide triphosphate hydrolases"/>
    <property type="match status" value="1"/>
</dbReference>
<dbReference type="Proteomes" id="UP000648239">
    <property type="component" value="Unassembled WGS sequence"/>
</dbReference>
<dbReference type="AlphaFoldDB" id="A0A8J6XV95"/>
<dbReference type="FunFam" id="3.40.50.300:FF:000285">
    <property type="entry name" value="Sporulation initiation inhibitor Soj"/>
    <property type="match status" value="1"/>
</dbReference>
<organism evidence="3 4">
    <name type="scientific">Candidatus Polarisedimenticola svalbardensis</name>
    <dbReference type="NCBI Taxonomy" id="2886004"/>
    <lineage>
        <taxon>Bacteria</taxon>
        <taxon>Pseudomonadati</taxon>
        <taxon>Acidobacteriota</taxon>
        <taxon>Candidatus Polarisedimenticolia</taxon>
        <taxon>Candidatus Polarisedimenticolales</taxon>
        <taxon>Candidatus Polarisedimenticolaceae</taxon>
        <taxon>Candidatus Polarisedimenticola</taxon>
    </lineage>
</organism>
<dbReference type="Pfam" id="PF13614">
    <property type="entry name" value="AAA_31"/>
    <property type="match status" value="1"/>
</dbReference>